<name>A0A125P8G0_9LACO</name>
<evidence type="ECO:0000313" key="9">
    <source>
        <dbReference type="Proteomes" id="UP001434419"/>
    </source>
</evidence>
<keyword evidence="9" id="KW-1185">Reference proteome</keyword>
<evidence type="ECO:0000313" key="4">
    <source>
        <dbReference type="EMBL" id="RXF56842.1"/>
    </source>
</evidence>
<dbReference type="EMBL" id="JBETVU010000012">
    <property type="protein sequence ID" value="MES5150243.1"/>
    <property type="molecule type" value="Genomic_DNA"/>
</dbReference>
<reference evidence="5 8" key="2">
    <citation type="submission" date="2017-06" db="EMBL/GenBank/DDBJ databases">
        <authorList>
            <person name="Swanenburg J."/>
            <person name="Kort R."/>
        </authorList>
    </citation>
    <scope>NUCLEOTIDE SEQUENCE [LARGE SCALE GENOMIC DNA]</scope>
    <source>
        <strain evidence="5 8">RL05</strain>
    </source>
</reference>
<dbReference type="Pfam" id="PF05534">
    <property type="entry name" value="HicB"/>
    <property type="match status" value="1"/>
</dbReference>
<protein>
    <submittedName>
        <fullName evidence="2">DNA repair protein</fullName>
    </submittedName>
    <submittedName>
        <fullName evidence="1 5">Toxin-antitoxin system HicB family antitoxin</fullName>
    </submittedName>
</protein>
<dbReference type="EMBL" id="LJGP01000008">
    <property type="protein sequence ID" value="KWU04457.1"/>
    <property type="molecule type" value="Genomic_DNA"/>
</dbReference>
<evidence type="ECO:0000313" key="6">
    <source>
        <dbReference type="Proteomes" id="UP000067598"/>
    </source>
</evidence>
<dbReference type="InterPro" id="IPR013321">
    <property type="entry name" value="Arc_rbn_hlx_hlx"/>
</dbReference>
<dbReference type="GO" id="GO:0006355">
    <property type="term" value="P:regulation of DNA-templated transcription"/>
    <property type="evidence" value="ECO:0007669"/>
    <property type="project" value="InterPro"/>
</dbReference>
<dbReference type="Proteomes" id="UP000289808">
    <property type="component" value="Unassembled WGS sequence"/>
</dbReference>
<dbReference type="InterPro" id="IPR008651">
    <property type="entry name" value="Uncharacterised_HicB"/>
</dbReference>
<dbReference type="Proteomes" id="UP000784793">
    <property type="component" value="Unassembled WGS sequence"/>
</dbReference>
<dbReference type="AlphaFoldDB" id="A0A125P8G0"/>
<dbReference type="EMBL" id="NKLP01000181">
    <property type="protein sequence ID" value="TDN29757.1"/>
    <property type="molecule type" value="Genomic_DNA"/>
</dbReference>
<evidence type="ECO:0000313" key="2">
    <source>
        <dbReference type="EMBL" id="KWU04457.1"/>
    </source>
</evidence>
<reference evidence="1" key="5">
    <citation type="submission" date="2021-09" db="EMBL/GenBank/DDBJ databases">
        <authorList>
            <person name="Gilroy R."/>
        </authorList>
    </citation>
    <scope>NUCLEOTIDE SEQUENCE</scope>
    <source>
        <strain evidence="1">CHK194-22301</strain>
    </source>
</reference>
<evidence type="ECO:0000313" key="1">
    <source>
        <dbReference type="EMBL" id="HJF09617.1"/>
    </source>
</evidence>
<reference evidence="2 6" key="1">
    <citation type="journal article" date="2016" name="Microbiology (Mosc.)">
        <title>Comparison of Lactobacillus crispatus isolates from Lactobacillus-dominated vaginal microbiomes with isolates from microbiomes containing bacterial vaginosis-associated bacteria.</title>
        <authorList>
            <person name="Abdelmaksoud A.A."/>
            <person name="Koparde V.N."/>
            <person name="Sheth N.U."/>
            <person name="Serrano M.G."/>
            <person name="Glascock A.L."/>
            <person name="Fettweis J.M."/>
            <person name="Strauss Iii J.F."/>
            <person name="Buck G.A."/>
            <person name="Jefferson K.K."/>
        </authorList>
    </citation>
    <scope>NUCLEOTIDE SEQUENCE [LARGE SCALE GENOMIC DNA]</scope>
    <source>
        <strain evidence="2 6">VMC3</strain>
    </source>
</reference>
<dbReference type="Gene3D" id="1.10.1220.10">
    <property type="entry name" value="Met repressor-like"/>
    <property type="match status" value="1"/>
</dbReference>
<dbReference type="EMBL" id="DYXB01000033">
    <property type="protein sequence ID" value="HJF09617.1"/>
    <property type="molecule type" value="Genomic_DNA"/>
</dbReference>
<evidence type="ECO:0000313" key="5">
    <source>
        <dbReference type="EMBL" id="TDN29757.1"/>
    </source>
</evidence>
<dbReference type="RefSeq" id="WP_005720013.1">
    <property type="nucleotide sequence ID" value="NZ_AP025162.1"/>
</dbReference>
<organism evidence="2 6">
    <name type="scientific">Lactobacillus crispatus</name>
    <dbReference type="NCBI Taxonomy" id="47770"/>
    <lineage>
        <taxon>Bacteria</taxon>
        <taxon>Bacillati</taxon>
        <taxon>Bacillota</taxon>
        <taxon>Bacilli</taxon>
        <taxon>Lactobacillales</taxon>
        <taxon>Lactobacillaceae</taxon>
        <taxon>Lactobacillus</taxon>
    </lineage>
</organism>
<dbReference type="STRING" id="47770.GCA_001567095_01776"/>
<evidence type="ECO:0000313" key="8">
    <source>
        <dbReference type="Proteomes" id="UP000295195"/>
    </source>
</evidence>
<sequence>MKKTNQYMKYKGYEGSIEYTLEDKILFGKVQGIKSLISYEGNTIDELEKDFQGAIDDYLMSCKEDGVIPEKPFKGNFNVRIDPSLHEKLANYAATKHQSLNASVEEAIKRFLA</sequence>
<dbReference type="InterPro" id="IPR035069">
    <property type="entry name" value="TTHA1013/TTHA0281-like"/>
</dbReference>
<dbReference type="EMBL" id="SCLX01000076">
    <property type="protein sequence ID" value="RXF56842.1"/>
    <property type="molecule type" value="Genomic_DNA"/>
</dbReference>
<comment type="caution">
    <text evidence="2">The sequence shown here is derived from an EMBL/GenBank/DDBJ whole genome shotgun (WGS) entry which is preliminary data.</text>
</comment>
<dbReference type="Proteomes" id="UP000067598">
    <property type="component" value="Unassembled WGS sequence"/>
</dbReference>
<proteinExistence type="predicted"/>
<dbReference type="SUPFAM" id="SSF143100">
    <property type="entry name" value="TTHA1013/TTHA0281-like"/>
    <property type="match status" value="1"/>
</dbReference>
<dbReference type="PATRIC" id="fig|47770.28.peg.2095"/>
<dbReference type="SUPFAM" id="SSF47598">
    <property type="entry name" value="Ribbon-helix-helix"/>
    <property type="match status" value="1"/>
</dbReference>
<gene>
    <name evidence="3" type="ORF">ABVC42_10050</name>
    <name evidence="2" type="ORF">AEL95_02460</name>
    <name evidence="5" type="ORF">CEE75_09995</name>
    <name evidence="4" type="ORF">ERD32_10010</name>
    <name evidence="1" type="ORF">K8V23_02270</name>
</gene>
<reference evidence="4 7" key="3">
    <citation type="submission" date="2019-01" db="EMBL/GenBank/DDBJ databases">
        <title>The genome sequence of Lactobacillus crispatus L49.</title>
        <authorList>
            <person name="Zhong J."/>
            <person name="Zhang J."/>
        </authorList>
    </citation>
    <scope>NUCLEOTIDE SEQUENCE [LARGE SCALE GENOMIC DNA]</scope>
    <source>
        <strain evidence="4 7">L49</strain>
    </source>
</reference>
<evidence type="ECO:0000313" key="7">
    <source>
        <dbReference type="Proteomes" id="UP000289808"/>
    </source>
</evidence>
<dbReference type="InterPro" id="IPR010985">
    <property type="entry name" value="Ribbon_hlx_hlx"/>
</dbReference>
<dbReference type="Proteomes" id="UP000295195">
    <property type="component" value="Unassembled WGS sequence"/>
</dbReference>
<dbReference type="Proteomes" id="UP001434419">
    <property type="component" value="Unassembled WGS sequence"/>
</dbReference>
<reference evidence="1" key="4">
    <citation type="journal article" date="2021" name="PeerJ">
        <title>Extensive microbial diversity within the chicken gut microbiome revealed by metagenomics and culture.</title>
        <authorList>
            <person name="Gilroy R."/>
            <person name="Ravi A."/>
            <person name="Getino M."/>
            <person name="Pursley I."/>
            <person name="Horton D.L."/>
            <person name="Alikhan N.F."/>
            <person name="Baker D."/>
            <person name="Gharbi K."/>
            <person name="Hall N."/>
            <person name="Watson M."/>
            <person name="Adriaenssens E.M."/>
            <person name="Foster-Nyarko E."/>
            <person name="Jarju S."/>
            <person name="Secka A."/>
            <person name="Antonio M."/>
            <person name="Oren A."/>
            <person name="Chaudhuri R.R."/>
            <person name="La Ragione R."/>
            <person name="Hildebrand F."/>
            <person name="Pallen M.J."/>
        </authorList>
    </citation>
    <scope>NUCLEOTIDE SEQUENCE</scope>
    <source>
        <strain evidence="1">CHK194-22301</strain>
    </source>
</reference>
<reference evidence="3" key="6">
    <citation type="submission" date="2024-06" db="EMBL/GenBank/DDBJ databases">
        <title>Vaginal Lactobacillus fatty acid response mechanisms reveal a metabolite-targeted strategy for bacterial vaginosis treatment.</title>
        <authorList>
            <person name="Zhu M."/>
            <person name="Blainey P.C."/>
            <person name="Bloom S.M."/>
            <person name="Kwon D.S."/>
        </authorList>
    </citation>
    <scope>NUCLEOTIDE SEQUENCE</scope>
    <source>
        <strain evidence="3">194_F1_1</strain>
    </source>
</reference>
<accession>A0A125P8G0</accession>
<evidence type="ECO:0000313" key="3">
    <source>
        <dbReference type="EMBL" id="MES5150243.1"/>
    </source>
</evidence>